<dbReference type="SUPFAM" id="SSF52540">
    <property type="entry name" value="P-loop containing nucleoside triphosphate hydrolases"/>
    <property type="match status" value="1"/>
</dbReference>
<organism evidence="2 3">
    <name type="scientific">uncultured phage cr99_1</name>
    <dbReference type="NCBI Taxonomy" id="2986399"/>
    <lineage>
        <taxon>Viruses</taxon>
        <taxon>Duplodnaviria</taxon>
        <taxon>Heunggongvirae</taxon>
        <taxon>Uroviricota</taxon>
        <taxon>Caudoviricetes</taxon>
        <taxon>Crassvirales</taxon>
        <taxon>Intestiviridae</taxon>
        <taxon>Crudevirinae</taxon>
        <taxon>Carjivirus</taxon>
        <taxon>Carjivirus hominis</taxon>
    </lineage>
</organism>
<accession>A0AAE7RUM4</accession>
<keyword evidence="2" id="KW-0067">ATP-binding</keyword>
<dbReference type="Gene3D" id="3.40.50.300">
    <property type="entry name" value="P-loop containing nucleotide triphosphate hydrolases"/>
    <property type="match status" value="2"/>
</dbReference>
<dbReference type="Pfam" id="PF13538">
    <property type="entry name" value="UvrD_C_2"/>
    <property type="match status" value="1"/>
</dbReference>
<dbReference type="EMBL" id="MZ130481">
    <property type="protein sequence ID" value="QWM89704.1"/>
    <property type="molecule type" value="Genomic_DNA"/>
</dbReference>
<reference evidence="2 3" key="1">
    <citation type="submission" date="2021-04" db="EMBL/GenBank/DDBJ databases">
        <authorList>
            <person name="Shkoporov A.N."/>
            <person name="Stockdale S.R."/>
            <person name="Guerin E."/>
            <person name="Ross R.P."/>
            <person name="Hill C."/>
        </authorList>
    </citation>
    <scope>NUCLEOTIDE SEQUENCE [LARGE SCALE GENOMIC DNA]</scope>
    <source>
        <strain evidence="3">cr99_1</strain>
    </source>
</reference>
<dbReference type="RefSeq" id="YP_010359276.1">
    <property type="nucleotide sequence ID" value="NC_062771.1"/>
</dbReference>
<dbReference type="CDD" id="cd18809">
    <property type="entry name" value="SF1_C_RecD"/>
    <property type="match status" value="1"/>
</dbReference>
<dbReference type="InterPro" id="IPR027417">
    <property type="entry name" value="P-loop_NTPase"/>
</dbReference>
<feature type="domain" description="UvrD-like helicase C-terminal" evidence="1">
    <location>
        <begin position="427"/>
        <end position="482"/>
    </location>
</feature>
<keyword evidence="3" id="KW-1185">Reference proteome</keyword>
<keyword evidence="2" id="KW-0378">Hydrolase</keyword>
<name>A0AAE7RUM4_9CAUD</name>
<dbReference type="Pfam" id="PF13604">
    <property type="entry name" value="AAA_30"/>
    <property type="match status" value="1"/>
</dbReference>
<evidence type="ECO:0000313" key="3">
    <source>
        <dbReference type="Proteomes" id="UP000827427"/>
    </source>
</evidence>
<evidence type="ECO:0000313" key="2">
    <source>
        <dbReference type="EMBL" id="QWM89704.1"/>
    </source>
</evidence>
<dbReference type="GO" id="GO:0004386">
    <property type="term" value="F:helicase activity"/>
    <property type="evidence" value="ECO:0007669"/>
    <property type="project" value="UniProtKB-KW"/>
</dbReference>
<dbReference type="GeneID" id="75691205"/>
<gene>
    <name evidence="2" type="primary">gp_16474</name>
</gene>
<protein>
    <submittedName>
        <fullName evidence="2">SF1 helicase</fullName>
    </submittedName>
</protein>
<sequence length="486" mass="55801">MISKLEIANTPKKDNNITFTKDQEIAVHKLIEFLAQPWDDKKFINALCGAGGTGKTFVIKYVIDNCKWSNSVIGCAAPTHKACRVLSSSIGNKEVNTIQSVFGFRLDVDIENFDPENPAFNPKGKDKLDGLKVLIIDEASMLNAKLVKYISNRCKKLQIKIIMLGDSSQLPPVNEKTSQAFLISSNTYYLKEIVRQGNNNPIGKLLKLLREDIENKNTWKFLDYISKNKQEYNEKIEGYYVCGQAEFSEIIDTCFNDEAYTKDIDMYRIIAYTNNRVATWNNYVRHSIIKDADKSLITSNDLIMSYVTIVNNFNDIIINNSEEYIIKDIIDTVDNTYEFKGFLVKFQAIHGGEITQPLFVINHTDNYTFQMYYKKLTELINDAKQASSSERGSKWKQYFDFKRKYLLAANVTNSNGKIIFSRDLDYGFAITSHRAQGSTYKNVFVDINDMIYDKYGNPYTNRDEMLRRLYVACSRASNQLVLCYGK</sequence>
<dbReference type="Proteomes" id="UP000827427">
    <property type="component" value="Segment"/>
</dbReference>
<evidence type="ECO:0000259" key="1">
    <source>
        <dbReference type="Pfam" id="PF13538"/>
    </source>
</evidence>
<dbReference type="KEGG" id="vg:75691205"/>
<keyword evidence="2" id="KW-0347">Helicase</keyword>
<proteinExistence type="predicted"/>
<dbReference type="InterPro" id="IPR027785">
    <property type="entry name" value="UvrD-like_helicase_C"/>
</dbReference>
<keyword evidence="2" id="KW-0547">Nucleotide-binding</keyword>